<evidence type="ECO:0000256" key="1">
    <source>
        <dbReference type="ARBA" id="ARBA00010641"/>
    </source>
</evidence>
<proteinExistence type="inferred from homology"/>
<dbReference type="SUPFAM" id="SSF88946">
    <property type="entry name" value="Sigma2 domain of RNA polymerase sigma factors"/>
    <property type="match status" value="1"/>
</dbReference>
<keyword evidence="3" id="KW-0731">Sigma factor</keyword>
<accession>A0ABV9L536</accession>
<reference evidence="8" key="1">
    <citation type="journal article" date="2019" name="Int. J. Syst. Evol. Microbiol.">
        <title>The Global Catalogue of Microorganisms (GCM) 10K type strain sequencing project: providing services to taxonomists for standard genome sequencing and annotation.</title>
        <authorList>
            <consortium name="The Broad Institute Genomics Platform"/>
            <consortium name="The Broad Institute Genome Sequencing Center for Infectious Disease"/>
            <person name="Wu L."/>
            <person name="Ma J."/>
        </authorList>
    </citation>
    <scope>NUCLEOTIDE SEQUENCE [LARGE SCALE GENOMIC DNA]</scope>
    <source>
        <strain evidence="8">CCUG 66188</strain>
    </source>
</reference>
<protein>
    <submittedName>
        <fullName evidence="7">RNA polymerase sigma-70 factor</fullName>
    </submittedName>
</protein>
<dbReference type="Proteomes" id="UP001596023">
    <property type="component" value="Unassembled WGS sequence"/>
</dbReference>
<dbReference type="RefSeq" id="WP_380001609.1">
    <property type="nucleotide sequence ID" value="NZ_JBHSGN010000163.1"/>
</dbReference>
<keyword evidence="4" id="KW-0804">Transcription</keyword>
<dbReference type="InterPro" id="IPR013249">
    <property type="entry name" value="RNA_pol_sigma70_r4_t2"/>
</dbReference>
<dbReference type="NCBIfam" id="TIGR02985">
    <property type="entry name" value="Sig70_bacteroi1"/>
    <property type="match status" value="1"/>
</dbReference>
<evidence type="ECO:0000256" key="2">
    <source>
        <dbReference type="ARBA" id="ARBA00023015"/>
    </source>
</evidence>
<evidence type="ECO:0000259" key="5">
    <source>
        <dbReference type="Pfam" id="PF04542"/>
    </source>
</evidence>
<keyword evidence="2" id="KW-0805">Transcription regulation</keyword>
<dbReference type="InterPro" id="IPR013324">
    <property type="entry name" value="RNA_pol_sigma_r3/r4-like"/>
</dbReference>
<feature type="domain" description="RNA polymerase sigma-70 region 2" evidence="5">
    <location>
        <begin position="25"/>
        <end position="87"/>
    </location>
</feature>
<feature type="domain" description="RNA polymerase sigma factor 70 region 4 type 2" evidence="6">
    <location>
        <begin position="124"/>
        <end position="170"/>
    </location>
</feature>
<name>A0ABV9L536_9BACT</name>
<sequence>MIHNEELNNLERIASGDHEAFRSIFMKYYPKVKYFIAHIIKSEETAEDLSQDIFFRVWTSKEHLPNLRSFNAYIYRMAKNSALNYLEHKYIEDIYVANYSNQSESITPEEELNAKELEFLIQIAIDQMPEQRRKIYIMSRIENIKNGKIAETLGLSEKTINNQLSLALKDIRDILALVFLFFL</sequence>
<keyword evidence="8" id="KW-1185">Reference proteome</keyword>
<dbReference type="InterPro" id="IPR039425">
    <property type="entry name" value="RNA_pol_sigma-70-like"/>
</dbReference>
<dbReference type="Pfam" id="PF04542">
    <property type="entry name" value="Sigma70_r2"/>
    <property type="match status" value="1"/>
</dbReference>
<dbReference type="InterPro" id="IPR014327">
    <property type="entry name" value="RNA_pol_sigma70_bacteroid"/>
</dbReference>
<dbReference type="NCBIfam" id="TIGR02937">
    <property type="entry name" value="sigma70-ECF"/>
    <property type="match status" value="1"/>
</dbReference>
<dbReference type="Gene3D" id="1.10.1740.10">
    <property type="match status" value="1"/>
</dbReference>
<dbReference type="SUPFAM" id="SSF88659">
    <property type="entry name" value="Sigma3 and sigma4 domains of RNA polymerase sigma factors"/>
    <property type="match status" value="1"/>
</dbReference>
<dbReference type="InterPro" id="IPR007627">
    <property type="entry name" value="RNA_pol_sigma70_r2"/>
</dbReference>
<evidence type="ECO:0000313" key="8">
    <source>
        <dbReference type="Proteomes" id="UP001596023"/>
    </source>
</evidence>
<evidence type="ECO:0000256" key="3">
    <source>
        <dbReference type="ARBA" id="ARBA00023082"/>
    </source>
</evidence>
<dbReference type="InterPro" id="IPR014284">
    <property type="entry name" value="RNA_pol_sigma-70_dom"/>
</dbReference>
<dbReference type="Pfam" id="PF08281">
    <property type="entry name" value="Sigma70_r4_2"/>
    <property type="match status" value="1"/>
</dbReference>
<organism evidence="7 8">
    <name type="scientific">Dysgonomonas termitidis</name>
    <dbReference type="NCBI Taxonomy" id="1516126"/>
    <lineage>
        <taxon>Bacteria</taxon>
        <taxon>Pseudomonadati</taxon>
        <taxon>Bacteroidota</taxon>
        <taxon>Bacteroidia</taxon>
        <taxon>Bacteroidales</taxon>
        <taxon>Dysgonomonadaceae</taxon>
        <taxon>Dysgonomonas</taxon>
    </lineage>
</organism>
<dbReference type="InterPro" id="IPR013325">
    <property type="entry name" value="RNA_pol_sigma_r2"/>
</dbReference>
<comment type="caution">
    <text evidence="7">The sequence shown here is derived from an EMBL/GenBank/DDBJ whole genome shotgun (WGS) entry which is preliminary data.</text>
</comment>
<dbReference type="InterPro" id="IPR036388">
    <property type="entry name" value="WH-like_DNA-bd_sf"/>
</dbReference>
<evidence type="ECO:0000259" key="6">
    <source>
        <dbReference type="Pfam" id="PF08281"/>
    </source>
</evidence>
<comment type="similarity">
    <text evidence="1">Belongs to the sigma-70 factor family. ECF subfamily.</text>
</comment>
<gene>
    <name evidence="7" type="ORF">ACFO6W_24880</name>
</gene>
<dbReference type="Gene3D" id="1.10.10.10">
    <property type="entry name" value="Winged helix-like DNA-binding domain superfamily/Winged helix DNA-binding domain"/>
    <property type="match status" value="1"/>
</dbReference>
<dbReference type="PANTHER" id="PTHR43133">
    <property type="entry name" value="RNA POLYMERASE ECF-TYPE SIGMA FACTO"/>
    <property type="match status" value="1"/>
</dbReference>
<evidence type="ECO:0000313" key="7">
    <source>
        <dbReference type="EMBL" id="MFC4676921.1"/>
    </source>
</evidence>
<evidence type="ECO:0000256" key="4">
    <source>
        <dbReference type="ARBA" id="ARBA00023163"/>
    </source>
</evidence>
<dbReference type="PANTHER" id="PTHR43133:SF46">
    <property type="entry name" value="RNA POLYMERASE SIGMA-70 FACTOR ECF SUBFAMILY"/>
    <property type="match status" value="1"/>
</dbReference>
<dbReference type="EMBL" id="JBHSGN010000163">
    <property type="protein sequence ID" value="MFC4676921.1"/>
    <property type="molecule type" value="Genomic_DNA"/>
</dbReference>